<keyword evidence="2 3" id="KW-0129">CBS domain</keyword>
<feature type="domain" description="CBS" evidence="4">
    <location>
        <begin position="251"/>
        <end position="311"/>
    </location>
</feature>
<dbReference type="EMBL" id="OZ023712">
    <property type="protein sequence ID" value="CAK9861171.1"/>
    <property type="molecule type" value="Genomic_DNA"/>
</dbReference>
<evidence type="ECO:0000313" key="5">
    <source>
        <dbReference type="EMBL" id="CAK9861171.1"/>
    </source>
</evidence>
<name>A0ABP1AF48_9BRYO</name>
<keyword evidence="1" id="KW-0677">Repeat</keyword>
<dbReference type="SUPFAM" id="SSF54631">
    <property type="entry name" value="CBS-domain pair"/>
    <property type="match status" value="2"/>
</dbReference>
<organism evidence="5 6">
    <name type="scientific">Sphagnum jensenii</name>
    <dbReference type="NCBI Taxonomy" id="128206"/>
    <lineage>
        <taxon>Eukaryota</taxon>
        <taxon>Viridiplantae</taxon>
        <taxon>Streptophyta</taxon>
        <taxon>Embryophyta</taxon>
        <taxon>Bryophyta</taxon>
        <taxon>Sphagnophytina</taxon>
        <taxon>Sphagnopsida</taxon>
        <taxon>Sphagnales</taxon>
        <taxon>Sphagnaceae</taxon>
        <taxon>Sphagnum</taxon>
    </lineage>
</organism>
<sequence>MGSDDKPMEGQLQALWEEQGEMIVGVPQGVQDLLNSAFAQVPVLSFPKLPYGKVLEISGDASISEAVHLLAEFNIFSAPVRNPSASSTDSSLSMQYIGIVDYSSIILWVLEQAELAAAAIATGSATFVGGVVADARGTKSASSAADALGQDFYKVILENEPFKSTKVSEITRSYRWAPFLPIQQNDSMLTVLLMLSKFRLRSIPVVDIDNNIVENMITQSGVVLGLSQCRGRDWYDNLAGKSLHQLGLPVMKSNQVVSVDASKLVLEAFILMKEKHIGGLPVVEGPEQHLVGSISVRDVRFLLLQPELFAKRKELTVMNFIKMVTEIEPETGMLPPTTCENTAELGNVIDTLASKKLPRIHIVNKNNQLVGVVTLRDIIGCFVSEPKDYFDDYFGGVFKETLLQAEDAANKSE</sequence>
<dbReference type="PROSITE" id="PS51371">
    <property type="entry name" value="CBS"/>
    <property type="match status" value="2"/>
</dbReference>
<dbReference type="InterPro" id="IPR046342">
    <property type="entry name" value="CBS_dom_sf"/>
</dbReference>
<dbReference type="Proteomes" id="UP001497522">
    <property type="component" value="Chromosome 11"/>
</dbReference>
<evidence type="ECO:0000256" key="2">
    <source>
        <dbReference type="ARBA" id="ARBA00023122"/>
    </source>
</evidence>
<evidence type="ECO:0000259" key="4">
    <source>
        <dbReference type="PROSITE" id="PS51371"/>
    </source>
</evidence>
<dbReference type="Gene3D" id="3.10.580.10">
    <property type="entry name" value="CBS-domain"/>
    <property type="match status" value="2"/>
</dbReference>
<gene>
    <name evidence="5" type="ORF">CSSPJE1EN2_LOCUS4166</name>
</gene>
<proteinExistence type="predicted"/>
<dbReference type="PANTHER" id="PTHR13780:SF47">
    <property type="entry name" value="SNF1-RELATED PROTEIN KINASE REGULATORY SUBUNIT GAMMA-1-LIKE"/>
    <property type="match status" value="1"/>
</dbReference>
<dbReference type="InterPro" id="IPR050511">
    <property type="entry name" value="AMPK_gamma/SDS23_families"/>
</dbReference>
<evidence type="ECO:0000313" key="6">
    <source>
        <dbReference type="Proteomes" id="UP001497522"/>
    </source>
</evidence>
<dbReference type="CDD" id="cd02205">
    <property type="entry name" value="CBS_pair_SF"/>
    <property type="match status" value="1"/>
</dbReference>
<keyword evidence="6" id="KW-1185">Reference proteome</keyword>
<dbReference type="SMART" id="SM00116">
    <property type="entry name" value="CBS"/>
    <property type="match status" value="3"/>
</dbReference>
<evidence type="ECO:0000256" key="3">
    <source>
        <dbReference type="PROSITE-ProRule" id="PRU00703"/>
    </source>
</evidence>
<reference evidence="5" key="1">
    <citation type="submission" date="2024-03" db="EMBL/GenBank/DDBJ databases">
        <authorList>
            <consortium name="ELIXIR-Norway"/>
            <consortium name="Elixir Norway"/>
        </authorList>
    </citation>
    <scope>NUCLEOTIDE SEQUENCE</scope>
</reference>
<dbReference type="PANTHER" id="PTHR13780">
    <property type="entry name" value="AMP-ACTIVATED PROTEIN KINASE, GAMMA REGULATORY SUBUNIT"/>
    <property type="match status" value="1"/>
</dbReference>
<evidence type="ECO:0000256" key="1">
    <source>
        <dbReference type="ARBA" id="ARBA00022737"/>
    </source>
</evidence>
<accession>A0ABP1AF48</accession>
<dbReference type="InterPro" id="IPR000644">
    <property type="entry name" value="CBS_dom"/>
</dbReference>
<feature type="domain" description="CBS" evidence="4">
    <location>
        <begin position="327"/>
        <end position="389"/>
    </location>
</feature>
<protein>
    <recommendedName>
        <fullName evidence="4">CBS domain-containing protein</fullName>
    </recommendedName>
</protein>
<dbReference type="Pfam" id="PF00571">
    <property type="entry name" value="CBS"/>
    <property type="match status" value="2"/>
</dbReference>